<name>A0A5B8XKT4_9DELT</name>
<dbReference type="RefSeq" id="WP_146957450.1">
    <property type="nucleotide sequence ID" value="NZ_CP042467.1"/>
</dbReference>
<dbReference type="KEGG" id="bbae:FRD01_02810"/>
<dbReference type="Proteomes" id="UP000321595">
    <property type="component" value="Chromosome"/>
</dbReference>
<proteinExistence type="predicted"/>
<organism evidence="1 2">
    <name type="scientific">Microvenator marinus</name>
    <dbReference type="NCBI Taxonomy" id="2600177"/>
    <lineage>
        <taxon>Bacteria</taxon>
        <taxon>Deltaproteobacteria</taxon>
        <taxon>Bradymonadales</taxon>
        <taxon>Microvenatoraceae</taxon>
        <taxon>Microvenator</taxon>
    </lineage>
</organism>
<reference evidence="1 2" key="1">
    <citation type="submission" date="2019-08" db="EMBL/GenBank/DDBJ databases">
        <authorList>
            <person name="Liang Q."/>
        </authorList>
    </citation>
    <scope>NUCLEOTIDE SEQUENCE [LARGE SCALE GENOMIC DNA]</scope>
    <source>
        <strain evidence="1 2">V1718</strain>
    </source>
</reference>
<dbReference type="AlphaFoldDB" id="A0A5B8XKT4"/>
<sequence length="204" mass="24067">MANANVIEIETCLKEALKFCEEHQDLEFIRFYHPRLERAKKQFEDAVKASDLHWLQWQKESQEDKIVWKHMANEYLAAQRALVRQNAVGYPNVRVRHWDEEALLGYVEEMIAYLDEHKADIEDAGVMSEKLQRLVGKALKENKDESEAFKNYQRYATQRSNAFGVIGSALWEFRGAMRRHYGKRNPTYLSIRWPMTLNSDETVL</sequence>
<accession>A0A5B8XKT4</accession>
<dbReference type="EMBL" id="CP042467">
    <property type="protein sequence ID" value="QED26205.1"/>
    <property type="molecule type" value="Genomic_DNA"/>
</dbReference>
<protein>
    <submittedName>
        <fullName evidence="1">Uncharacterized protein</fullName>
    </submittedName>
</protein>
<keyword evidence="2" id="KW-1185">Reference proteome</keyword>
<evidence type="ECO:0000313" key="2">
    <source>
        <dbReference type="Proteomes" id="UP000321595"/>
    </source>
</evidence>
<dbReference type="OrthoDB" id="5501383at2"/>
<gene>
    <name evidence="1" type="ORF">FRD01_02810</name>
</gene>
<evidence type="ECO:0000313" key="1">
    <source>
        <dbReference type="EMBL" id="QED26205.1"/>
    </source>
</evidence>